<comment type="caution">
    <text evidence="10">The sequence shown here is derived from an EMBL/GenBank/DDBJ whole genome shotgun (WGS) entry which is preliminary data.</text>
</comment>
<keyword evidence="3 8" id="KW-0479">Metal-binding</keyword>
<comment type="cofactor">
    <cofactor evidence="8">
        <name>[4Fe-4S] cluster</name>
        <dbReference type="ChEBI" id="CHEBI:49883"/>
    </cofactor>
    <text evidence="8">Binds 1 [4Fe-4S] cluster. The cluster is coordinated with 3 cysteines and an exchangeable S-adenosyl-L-methionine.</text>
</comment>
<dbReference type="GO" id="GO:0000287">
    <property type="term" value="F:magnesium ion binding"/>
    <property type="evidence" value="ECO:0007669"/>
    <property type="project" value="UniProtKB-UniRule"/>
</dbReference>
<dbReference type="SUPFAM" id="SSF102114">
    <property type="entry name" value="Radical SAM enzymes"/>
    <property type="match status" value="1"/>
</dbReference>
<feature type="binding site" evidence="8">
    <location>
        <begin position="59"/>
        <end position="61"/>
    </location>
    <ligand>
        <name>S-adenosyl-L-methionine</name>
        <dbReference type="ChEBI" id="CHEBI:59789"/>
    </ligand>
</feature>
<dbReference type="GO" id="GO:0016840">
    <property type="term" value="F:carbon-nitrogen lyase activity"/>
    <property type="evidence" value="ECO:0007669"/>
    <property type="project" value="UniProtKB-UniRule"/>
</dbReference>
<dbReference type="InterPro" id="IPR058240">
    <property type="entry name" value="rSAM_sf"/>
</dbReference>
<comment type="catalytic activity">
    <reaction evidence="8">
        <text>6-carboxy-5,6,7,8-tetrahydropterin + H(+) = 7-carboxy-7-carbaguanine + NH4(+)</text>
        <dbReference type="Rhea" id="RHEA:27974"/>
        <dbReference type="ChEBI" id="CHEBI:15378"/>
        <dbReference type="ChEBI" id="CHEBI:28938"/>
        <dbReference type="ChEBI" id="CHEBI:61032"/>
        <dbReference type="ChEBI" id="CHEBI:61036"/>
        <dbReference type="EC" id="4.3.99.3"/>
    </reaction>
</comment>
<dbReference type="Proteomes" id="UP000269410">
    <property type="component" value="Unassembled WGS sequence"/>
</dbReference>
<dbReference type="Gene3D" id="3.20.20.70">
    <property type="entry name" value="Aldolase class I"/>
    <property type="match status" value="1"/>
</dbReference>
<comment type="cofactor">
    <cofactor evidence="8">
        <name>S-adenosyl-L-methionine</name>
        <dbReference type="ChEBI" id="CHEBI:59789"/>
    </cofactor>
    <text evidence="8">Binds 1 S-adenosyl-L-methionine per subunit.</text>
</comment>
<evidence type="ECO:0000313" key="10">
    <source>
        <dbReference type="EMBL" id="RMD77549.1"/>
    </source>
</evidence>
<evidence type="ECO:0000256" key="2">
    <source>
        <dbReference type="ARBA" id="ARBA00022691"/>
    </source>
</evidence>
<comment type="function">
    <text evidence="8">Catalyzes the complex heterocyclic radical-mediated conversion of 6-carboxy-5,6,7,8-tetrahydropterin (CPH4) to 7-carboxy-7-deazaguanine (CDG), a step common to the biosynthetic pathways of all 7-deazapurine-containing compounds.</text>
</comment>
<evidence type="ECO:0000259" key="9">
    <source>
        <dbReference type="Pfam" id="PF04055"/>
    </source>
</evidence>
<gene>
    <name evidence="8" type="primary">queE</name>
    <name evidence="10" type="ORF">D6810_00650</name>
</gene>
<comment type="cofactor">
    <cofactor evidence="8">
        <name>Mg(2+)</name>
        <dbReference type="ChEBI" id="CHEBI:18420"/>
    </cofactor>
</comment>
<dbReference type="InterPro" id="IPR007197">
    <property type="entry name" value="rSAM"/>
</dbReference>
<dbReference type="InterPro" id="IPR024924">
    <property type="entry name" value="7-CO-7-deazaguanine_synth-like"/>
</dbReference>
<feature type="binding site" evidence="8">
    <location>
        <position position="110"/>
    </location>
    <ligand>
        <name>S-adenosyl-L-methionine</name>
        <dbReference type="ChEBI" id="CHEBI:59789"/>
    </ligand>
</feature>
<feature type="binding site" evidence="8">
    <location>
        <position position="49"/>
    </location>
    <ligand>
        <name>substrate</name>
    </ligand>
</feature>
<dbReference type="GO" id="GO:1904047">
    <property type="term" value="F:S-adenosyl-L-methionine binding"/>
    <property type="evidence" value="ECO:0007669"/>
    <property type="project" value="UniProtKB-UniRule"/>
</dbReference>
<keyword evidence="5 8" id="KW-0408">Iron</keyword>
<protein>
    <recommendedName>
        <fullName evidence="8">7-carboxy-7-deazaguanine synthase</fullName>
        <shortName evidence="8">CDG synthase</shortName>
        <ecNumber evidence="8">4.3.99.3</ecNumber>
    </recommendedName>
    <alternativeName>
        <fullName evidence="8">Queuosine biosynthesis protein QueE</fullName>
    </alternativeName>
</protein>
<keyword evidence="8" id="KW-0671">Queuosine biosynthesis</keyword>
<dbReference type="AlphaFoldDB" id="A0A3M0YZS0"/>
<evidence type="ECO:0000256" key="1">
    <source>
        <dbReference type="ARBA" id="ARBA00022485"/>
    </source>
</evidence>
<evidence type="ECO:0000313" key="11">
    <source>
        <dbReference type="Proteomes" id="UP000269410"/>
    </source>
</evidence>
<feature type="binding site" evidence="8">
    <location>
        <position position="60"/>
    </location>
    <ligand>
        <name>[4Fe-4S] cluster</name>
        <dbReference type="ChEBI" id="CHEBI:49883"/>
        <note>4Fe-4S-S-AdoMet</note>
    </ligand>
</feature>
<comment type="similarity">
    <text evidence="8">Belongs to the radical SAM superfamily. 7-carboxy-7-deazaguanine synthase family.</text>
</comment>
<evidence type="ECO:0000256" key="3">
    <source>
        <dbReference type="ARBA" id="ARBA00022723"/>
    </source>
</evidence>
<dbReference type="InterPro" id="IPR013785">
    <property type="entry name" value="Aldolase_TIM"/>
</dbReference>
<feature type="binding site" evidence="8">
    <location>
        <position position="53"/>
    </location>
    <ligand>
        <name>[4Fe-4S] cluster</name>
        <dbReference type="ChEBI" id="CHEBI:49883"/>
        <note>4Fe-4S-S-AdoMet</note>
    </ligand>
</feature>
<keyword evidence="2 8" id="KW-0949">S-adenosyl-L-methionine</keyword>
<keyword evidence="6 8" id="KW-0411">Iron-sulfur</keyword>
<dbReference type="EC" id="4.3.99.3" evidence="8"/>
<dbReference type="SFLD" id="SFLDS00029">
    <property type="entry name" value="Radical_SAM"/>
    <property type="match status" value="1"/>
</dbReference>
<comment type="subunit">
    <text evidence="8">Homodimer.</text>
</comment>
<organism evidence="10 11">
    <name type="scientific">Candidatus Dojkabacteria bacterium</name>
    <dbReference type="NCBI Taxonomy" id="2099670"/>
    <lineage>
        <taxon>Bacteria</taxon>
        <taxon>Candidatus Dojkabacteria</taxon>
    </lineage>
</organism>
<feature type="binding site" evidence="8">
    <location>
        <position position="57"/>
    </location>
    <ligand>
        <name>[4Fe-4S] cluster</name>
        <dbReference type="ChEBI" id="CHEBI:49883"/>
        <note>4Fe-4S-S-AdoMet</note>
    </ligand>
</feature>
<dbReference type="PANTHER" id="PTHR42836:SF1">
    <property type="entry name" value="7-CARBOXY-7-DEAZAGUANINE SYNTHASE"/>
    <property type="match status" value="1"/>
</dbReference>
<dbReference type="GO" id="GO:0008616">
    <property type="term" value="P:tRNA queuosine(34) biosynthetic process"/>
    <property type="evidence" value="ECO:0007669"/>
    <property type="project" value="UniProtKB-UniRule"/>
</dbReference>
<dbReference type="Pfam" id="PF04055">
    <property type="entry name" value="Radical_SAM"/>
    <property type="match status" value="1"/>
</dbReference>
<feature type="domain" description="Radical SAM core" evidence="9">
    <location>
        <begin position="51"/>
        <end position="140"/>
    </location>
</feature>
<reference evidence="10 11" key="1">
    <citation type="submission" date="2018-10" db="EMBL/GenBank/DDBJ databases">
        <title>Thermophilic Lithotrophy and Phototrophy in an Intertidal, Iron-rich, Geothermal Spring.</title>
        <authorList>
            <person name="Ward L.M."/>
            <person name="Idei A."/>
            <person name="Nakagawa M."/>
            <person name="Ueno Y."/>
            <person name="Fischer W."/>
            <person name="Mcglynn S.E."/>
        </authorList>
    </citation>
    <scope>NUCLEOTIDE SEQUENCE [LARGE SCALE GENOMIC DNA]</scope>
    <source>
        <strain evidence="10">J137</strain>
    </source>
</reference>
<dbReference type="PANTHER" id="PTHR42836">
    <property type="entry name" value="7-CARBOXY-7-DEAZAGUANINE SYNTHASE"/>
    <property type="match status" value="1"/>
</dbReference>
<dbReference type="HAMAP" id="MF_00917">
    <property type="entry name" value="QueE"/>
    <property type="match status" value="1"/>
</dbReference>
<evidence type="ECO:0000256" key="6">
    <source>
        <dbReference type="ARBA" id="ARBA00023014"/>
    </source>
</evidence>
<evidence type="ECO:0000256" key="8">
    <source>
        <dbReference type="HAMAP-Rule" id="MF_00917"/>
    </source>
</evidence>
<feature type="binding site" evidence="8">
    <location>
        <begin position="153"/>
        <end position="155"/>
    </location>
    <ligand>
        <name>S-adenosyl-L-methionine</name>
        <dbReference type="ChEBI" id="CHEBI:59789"/>
    </ligand>
</feature>
<feature type="binding site" evidence="8">
    <location>
        <position position="108"/>
    </location>
    <ligand>
        <name>substrate</name>
    </ligand>
</feature>
<evidence type="ECO:0000256" key="4">
    <source>
        <dbReference type="ARBA" id="ARBA00022842"/>
    </source>
</evidence>
<keyword evidence="1 8" id="KW-0004">4Fe-4S</keyword>
<keyword evidence="4 8" id="KW-0460">Magnesium</keyword>
<sequence length="255" mass="29676">MSVNIYKPTTEDRERIKHQFDKLKISGDGVFATLQGEGQTTGKPAVFLRLHFCNLHCSWCDTRYTWDKNSREFWQEPEDWSYGETAVRINNAWESVFPTNQEKRLVITGGEPLLQQRKIVNLLQRLPGWEIEIETNGTIMPIPELYTCQFNCSPKLENSGNPLQIRYKPEVLRVINNLSKSQFKFVVTKPLDLDEIDLIVSNCNLNPTKILIMPEGQTKKEVEIRYQMIKDAVEARGWGITLRNQLIWFGSKRRT</sequence>
<feature type="binding site" evidence="8">
    <location>
        <begin position="34"/>
        <end position="36"/>
    </location>
    <ligand>
        <name>substrate</name>
    </ligand>
</feature>
<name>A0A3M0YZS0_9BACT</name>
<dbReference type="GO" id="GO:0051539">
    <property type="term" value="F:4 iron, 4 sulfur cluster binding"/>
    <property type="evidence" value="ECO:0007669"/>
    <property type="project" value="UniProtKB-UniRule"/>
</dbReference>
<proteinExistence type="inferred from homology"/>
<dbReference type="CDD" id="cd01335">
    <property type="entry name" value="Radical_SAM"/>
    <property type="match status" value="1"/>
</dbReference>
<feature type="binding site" evidence="8">
    <location>
        <position position="62"/>
    </location>
    <ligand>
        <name>Mg(2+)</name>
        <dbReference type="ChEBI" id="CHEBI:18420"/>
    </ligand>
</feature>
<evidence type="ECO:0000256" key="5">
    <source>
        <dbReference type="ARBA" id="ARBA00023004"/>
    </source>
</evidence>
<keyword evidence="7 8" id="KW-0456">Lyase</keyword>
<evidence type="ECO:0000256" key="7">
    <source>
        <dbReference type="ARBA" id="ARBA00023239"/>
    </source>
</evidence>
<comment type="pathway">
    <text evidence="8">Purine metabolism; 7-cyano-7-deazaguanine biosynthesis.</text>
</comment>
<dbReference type="UniPathway" id="UPA00391"/>
<comment type="caution">
    <text evidence="8">Lacks conserved residue(s) required for the propagation of feature annotation.</text>
</comment>
<accession>A0A3M0YZS0</accession>
<dbReference type="EMBL" id="RFKV01000022">
    <property type="protein sequence ID" value="RMD77549.1"/>
    <property type="molecule type" value="Genomic_DNA"/>
</dbReference>